<gene>
    <name evidence="3" type="ORF">SAMN04487948_112116</name>
</gene>
<name>A0A1H8UUD7_9EURY</name>
<evidence type="ECO:0000313" key="4">
    <source>
        <dbReference type="Proteomes" id="UP000199126"/>
    </source>
</evidence>
<dbReference type="OrthoDB" id="302246at2157"/>
<dbReference type="Pfam" id="PF01231">
    <property type="entry name" value="IDO"/>
    <property type="match status" value="1"/>
</dbReference>
<dbReference type="PANTHER" id="PTHR28657">
    <property type="entry name" value="INDOLEAMINE 2,3-DIOXYGENASE"/>
    <property type="match status" value="1"/>
</dbReference>
<dbReference type="Proteomes" id="UP000199126">
    <property type="component" value="Unassembled WGS sequence"/>
</dbReference>
<dbReference type="PANTHER" id="PTHR28657:SF5">
    <property type="entry name" value="INDOLEAMINE 2,3-DIOXYGENASE"/>
    <property type="match status" value="1"/>
</dbReference>
<dbReference type="SUPFAM" id="SSF140959">
    <property type="entry name" value="Indolic compounds 2,3-dioxygenase-like"/>
    <property type="match status" value="1"/>
</dbReference>
<dbReference type="InterPro" id="IPR000898">
    <property type="entry name" value="Indolamine_dOase"/>
</dbReference>
<dbReference type="Gene3D" id="1.20.58.480">
    <property type="match status" value="1"/>
</dbReference>
<dbReference type="GO" id="GO:0020037">
    <property type="term" value="F:heme binding"/>
    <property type="evidence" value="ECO:0007669"/>
    <property type="project" value="InterPro"/>
</dbReference>
<sequence length="381" mass="41811">MDASVSTLDYDRFDVSPTRGFVPDADPLASFGSDAHPRLQTLDELADSLPRRLEEDTLRPTLRELSAPPGALVDEMSQRELLRLYTVSGFLANAYVHKLDGPSVDSIPSGVAIPLYESTARLGRTPVLSYDGYVLYNWSRLDDSKPFTPPNVETLTRFVSLRDERWFVAVHVAIESTAGPALGAIGEAQAGVRDDDVTRVREALGRMEAALARLEGILARMPERNAPENYGRTFRHYLKPLTEVTYEGVPELEGPQSYRGASGAQSSLLPALDAALGVDHGDNPLVSHLRTLRKDMPPAHRAFVEAVADGPSIRNYVTAGGDPLRRAYNDCLDRLVAFRDCHTDIVEQYLTVPLGETTGTGGTPYGAYLEMFTQDTHRALL</sequence>
<organism evidence="3 4">
    <name type="scientific">Halogranum amylolyticum</name>
    <dbReference type="NCBI Taxonomy" id="660520"/>
    <lineage>
        <taxon>Archaea</taxon>
        <taxon>Methanobacteriati</taxon>
        <taxon>Methanobacteriota</taxon>
        <taxon>Stenosarchaea group</taxon>
        <taxon>Halobacteria</taxon>
        <taxon>Halobacteriales</taxon>
        <taxon>Haloferacaceae</taxon>
    </lineage>
</organism>
<keyword evidence="3" id="KW-0560">Oxidoreductase</keyword>
<dbReference type="GO" id="GO:0046872">
    <property type="term" value="F:metal ion binding"/>
    <property type="evidence" value="ECO:0007669"/>
    <property type="project" value="UniProtKB-KW"/>
</dbReference>
<dbReference type="GO" id="GO:0019441">
    <property type="term" value="P:L-tryptophan catabolic process to kynurenine"/>
    <property type="evidence" value="ECO:0007669"/>
    <property type="project" value="InterPro"/>
</dbReference>
<evidence type="ECO:0000313" key="3">
    <source>
        <dbReference type="EMBL" id="SEP06597.1"/>
    </source>
</evidence>
<dbReference type="AlphaFoldDB" id="A0A1H8UUD7"/>
<dbReference type="GO" id="GO:0051213">
    <property type="term" value="F:dioxygenase activity"/>
    <property type="evidence" value="ECO:0007669"/>
    <property type="project" value="UniProtKB-KW"/>
</dbReference>
<dbReference type="EMBL" id="FODV01000012">
    <property type="protein sequence ID" value="SEP06597.1"/>
    <property type="molecule type" value="Genomic_DNA"/>
</dbReference>
<keyword evidence="2" id="KW-0408">Iron</keyword>
<accession>A0A1H8UUD7</accession>
<reference evidence="4" key="1">
    <citation type="submission" date="2016-10" db="EMBL/GenBank/DDBJ databases">
        <authorList>
            <person name="Varghese N."/>
            <person name="Submissions S."/>
        </authorList>
    </citation>
    <scope>NUCLEOTIDE SEQUENCE [LARGE SCALE GENOMIC DNA]</scope>
    <source>
        <strain evidence="4">CGMCC 1.10121</strain>
    </source>
</reference>
<keyword evidence="4" id="KW-1185">Reference proteome</keyword>
<protein>
    <submittedName>
        <fullName evidence="3">Indoleamine 2,3-dioxygenase</fullName>
    </submittedName>
</protein>
<evidence type="ECO:0000256" key="1">
    <source>
        <dbReference type="ARBA" id="ARBA00022723"/>
    </source>
</evidence>
<dbReference type="InterPro" id="IPR037217">
    <property type="entry name" value="Trp/Indoleamine_2_3_dOase-like"/>
</dbReference>
<keyword evidence="1" id="KW-0479">Metal-binding</keyword>
<evidence type="ECO:0000256" key="2">
    <source>
        <dbReference type="ARBA" id="ARBA00023004"/>
    </source>
</evidence>
<proteinExistence type="predicted"/>
<keyword evidence="3" id="KW-0223">Dioxygenase</keyword>
<dbReference type="RefSeq" id="WP_170864857.1">
    <property type="nucleotide sequence ID" value="NZ_FODV01000012.1"/>
</dbReference>